<dbReference type="EMBL" id="BMAR01000056">
    <property type="protein sequence ID" value="GFR51986.1"/>
    <property type="molecule type" value="Genomic_DNA"/>
</dbReference>
<keyword evidence="2" id="KW-1185">Reference proteome</keyword>
<accession>A0AAD3E1J2</accession>
<sequence length="129" mass="13899">TFTWSVMARHRGPTILHGSTGHGAATSLNSLASGSAERQVANQTISIRQPSLAATVKPVKKLRLNRQPMAGAAKSALRLEGGSGGRPMFETEGAKMTKTEVLELRRALAVINRKETDKDSKPKPIKWVV</sequence>
<organism evidence="1 2">
    <name type="scientific">Astrephomene gubernaculifera</name>
    <dbReference type="NCBI Taxonomy" id="47775"/>
    <lineage>
        <taxon>Eukaryota</taxon>
        <taxon>Viridiplantae</taxon>
        <taxon>Chlorophyta</taxon>
        <taxon>core chlorophytes</taxon>
        <taxon>Chlorophyceae</taxon>
        <taxon>CS clade</taxon>
        <taxon>Chlamydomonadales</taxon>
        <taxon>Astrephomenaceae</taxon>
        <taxon>Astrephomene</taxon>
    </lineage>
</organism>
<comment type="caution">
    <text evidence="1">The sequence shown here is derived from an EMBL/GenBank/DDBJ whole genome shotgun (WGS) entry which is preliminary data.</text>
</comment>
<gene>
    <name evidence="1" type="ORF">Agub_g14518</name>
</gene>
<protein>
    <submittedName>
        <fullName evidence="1">Uncharacterized protein</fullName>
    </submittedName>
</protein>
<proteinExistence type="predicted"/>
<feature type="non-terminal residue" evidence="1">
    <location>
        <position position="129"/>
    </location>
</feature>
<name>A0AAD3E1J2_9CHLO</name>
<evidence type="ECO:0000313" key="1">
    <source>
        <dbReference type="EMBL" id="GFR51986.1"/>
    </source>
</evidence>
<dbReference type="AlphaFoldDB" id="A0AAD3E1J2"/>
<reference evidence="1 2" key="1">
    <citation type="journal article" date="2021" name="Sci. Rep.">
        <title>Genome sequencing of the multicellular alga Astrephomene provides insights into convergent evolution of germ-soma differentiation.</title>
        <authorList>
            <person name="Yamashita S."/>
            <person name="Yamamoto K."/>
            <person name="Matsuzaki R."/>
            <person name="Suzuki S."/>
            <person name="Yamaguchi H."/>
            <person name="Hirooka S."/>
            <person name="Minakuchi Y."/>
            <person name="Miyagishima S."/>
            <person name="Kawachi M."/>
            <person name="Toyoda A."/>
            <person name="Nozaki H."/>
        </authorList>
    </citation>
    <scope>NUCLEOTIDE SEQUENCE [LARGE SCALE GENOMIC DNA]</scope>
    <source>
        <strain evidence="1 2">NIES-4017</strain>
    </source>
</reference>
<dbReference type="Proteomes" id="UP001054857">
    <property type="component" value="Unassembled WGS sequence"/>
</dbReference>
<evidence type="ECO:0000313" key="2">
    <source>
        <dbReference type="Proteomes" id="UP001054857"/>
    </source>
</evidence>